<proteinExistence type="predicted"/>
<keyword evidence="2" id="KW-1185">Reference proteome</keyword>
<dbReference type="EMBL" id="FN596747">
    <property type="protein sequence ID" value="CCB62068.1"/>
    <property type="molecule type" value="Genomic_DNA"/>
</dbReference>
<accession>F6I4X3</accession>
<dbReference type="Proteomes" id="UP000009183">
    <property type="component" value="Chromosome 19"/>
</dbReference>
<gene>
    <name evidence="1" type="ordered locus">VIT_19s0015g01860</name>
</gene>
<sequence length="9" mass="1069">MPRLKLKLA</sequence>
<name>F6I4X3_VITVI</name>
<evidence type="ECO:0000313" key="1">
    <source>
        <dbReference type="EMBL" id="CCB62068.1"/>
    </source>
</evidence>
<organism evidence="1 2">
    <name type="scientific">Vitis vinifera</name>
    <name type="common">Grape</name>
    <dbReference type="NCBI Taxonomy" id="29760"/>
    <lineage>
        <taxon>Eukaryota</taxon>
        <taxon>Viridiplantae</taxon>
        <taxon>Streptophyta</taxon>
        <taxon>Embryophyta</taxon>
        <taxon>Tracheophyta</taxon>
        <taxon>Spermatophyta</taxon>
        <taxon>Magnoliopsida</taxon>
        <taxon>eudicotyledons</taxon>
        <taxon>Gunneridae</taxon>
        <taxon>Pentapetalae</taxon>
        <taxon>rosids</taxon>
        <taxon>Vitales</taxon>
        <taxon>Vitaceae</taxon>
        <taxon>Viteae</taxon>
        <taxon>Vitis</taxon>
    </lineage>
</organism>
<evidence type="ECO:0000313" key="2">
    <source>
        <dbReference type="Proteomes" id="UP000009183"/>
    </source>
</evidence>
<dbReference type="InParanoid" id="F6I4X3"/>
<protein>
    <submittedName>
        <fullName evidence="1">Uncharacterized protein</fullName>
    </submittedName>
</protein>
<reference evidence="2" key="1">
    <citation type="journal article" date="2007" name="Nature">
        <title>The grapevine genome sequence suggests ancestral hexaploidization in major angiosperm phyla.</title>
        <authorList>
            <consortium name="The French-Italian Public Consortium for Grapevine Genome Characterization."/>
            <person name="Jaillon O."/>
            <person name="Aury J.-M."/>
            <person name="Noel B."/>
            <person name="Policriti A."/>
            <person name="Clepet C."/>
            <person name="Casagrande A."/>
            <person name="Choisne N."/>
            <person name="Aubourg S."/>
            <person name="Vitulo N."/>
            <person name="Jubin C."/>
            <person name="Vezzi A."/>
            <person name="Legeai F."/>
            <person name="Hugueney P."/>
            <person name="Dasilva C."/>
            <person name="Horner D."/>
            <person name="Mica E."/>
            <person name="Jublot D."/>
            <person name="Poulain J."/>
            <person name="Bruyere C."/>
            <person name="Billault A."/>
            <person name="Segurens B."/>
            <person name="Gouyvenoux M."/>
            <person name="Ugarte E."/>
            <person name="Cattonaro F."/>
            <person name="Anthouard V."/>
            <person name="Vico V."/>
            <person name="Del Fabbro C."/>
            <person name="Alaux M."/>
            <person name="Di Gaspero G."/>
            <person name="Dumas V."/>
            <person name="Felice N."/>
            <person name="Paillard S."/>
            <person name="Juman I."/>
            <person name="Moroldo M."/>
            <person name="Scalabrin S."/>
            <person name="Canaguier A."/>
            <person name="Le Clainche I."/>
            <person name="Malacrida G."/>
            <person name="Durand E."/>
            <person name="Pesole G."/>
            <person name="Laucou V."/>
            <person name="Chatelet P."/>
            <person name="Merdinoglu D."/>
            <person name="Delledonne M."/>
            <person name="Pezzotti M."/>
            <person name="Lecharny A."/>
            <person name="Scarpelli C."/>
            <person name="Artiguenave F."/>
            <person name="Pe M.E."/>
            <person name="Valle G."/>
            <person name="Morgante M."/>
            <person name="Caboche M."/>
            <person name="Adam-Blondon A.-F."/>
            <person name="Weissenbach J."/>
            <person name="Quetier F."/>
            <person name="Wincker P."/>
        </authorList>
    </citation>
    <scope>NUCLEOTIDE SEQUENCE [LARGE SCALE GENOMIC DNA]</scope>
    <source>
        <strain evidence="2">cv. Pinot noir / PN40024</strain>
    </source>
</reference>
<dbReference type="HOGENOM" id="CLU_3438919_0_0_1"/>